<reference evidence="2" key="2">
    <citation type="submission" date="2014-05" db="EMBL/GenBank/DDBJ databases">
        <title>Draft genome sequence of Virgibacillus massiliensis Vm-5.</title>
        <authorList>
            <person name="Khelaifia S."/>
            <person name="Croce O."/>
            <person name="Lagier J.C."/>
            <person name="Raoult D."/>
        </authorList>
    </citation>
    <scope>NUCLEOTIDE SEQUENCE [LARGE SCALE GENOMIC DNA]</scope>
    <source>
        <strain evidence="2">Vm-5</strain>
    </source>
</reference>
<evidence type="ECO:0008006" key="3">
    <source>
        <dbReference type="Google" id="ProtNLM"/>
    </source>
</evidence>
<evidence type="ECO:0000313" key="2">
    <source>
        <dbReference type="Proteomes" id="UP000028875"/>
    </source>
</evidence>
<dbReference type="RefSeq" id="WP_038246260.1">
    <property type="nucleotide sequence ID" value="NZ_BNER01000005.1"/>
</dbReference>
<dbReference type="eggNOG" id="COG5492">
    <property type="taxonomic scope" value="Bacteria"/>
</dbReference>
<protein>
    <recommendedName>
        <fullName evidence="3">Capsid protein</fullName>
    </recommendedName>
</protein>
<dbReference type="Proteomes" id="UP000028875">
    <property type="component" value="Unassembled WGS sequence"/>
</dbReference>
<comment type="caution">
    <text evidence="1">The sequence shown here is derived from an EMBL/GenBank/DDBJ whole genome shotgun (WGS) entry which is preliminary data.</text>
</comment>
<dbReference type="AlphaFoldDB" id="A0A024QG54"/>
<organism evidence="1 2">
    <name type="scientific">Virgibacillus massiliensis</name>
    <dbReference type="NCBI Taxonomy" id="1462526"/>
    <lineage>
        <taxon>Bacteria</taxon>
        <taxon>Bacillati</taxon>
        <taxon>Bacillota</taxon>
        <taxon>Bacilli</taxon>
        <taxon>Bacillales</taxon>
        <taxon>Bacillaceae</taxon>
        <taxon>Virgibacillus</taxon>
    </lineage>
</organism>
<sequence length="147" mass="16223">MSKGFLLNSKYMMEINVTPNEETETWERLAKGITSMEPDPNEETSQDNYYDGDGYGETDVIGAQLISSFSGHRYYGDPAQDYIYSKVLELGPSRRTDYRLTLPDGSTFEGPCTIANIVGPGGDAMAKGEISFEIHFAGKPQYTAPTP</sequence>
<reference evidence="1 2" key="1">
    <citation type="submission" date="2014-03" db="EMBL/GenBank/DDBJ databases">
        <authorList>
            <person name="Urmite Genomes U."/>
        </authorList>
    </citation>
    <scope>NUCLEOTIDE SEQUENCE [LARGE SCALE GENOMIC DNA]</scope>
    <source>
        <strain evidence="1 2">Vm-5</strain>
    </source>
</reference>
<dbReference type="EMBL" id="CCDP010000003">
    <property type="protein sequence ID" value="CDQ41508.1"/>
    <property type="molecule type" value="Genomic_DNA"/>
</dbReference>
<gene>
    <name evidence="1" type="ORF">BN990_03881</name>
</gene>
<evidence type="ECO:0000313" key="1">
    <source>
        <dbReference type="EMBL" id="CDQ41508.1"/>
    </source>
</evidence>
<dbReference type="OrthoDB" id="2043960at2"/>
<accession>A0A024QG54</accession>
<dbReference type="STRING" id="1462526.BN990_03881"/>
<dbReference type="NCBIfam" id="NF047353">
    <property type="entry name" value="tube_lmo2291"/>
    <property type="match status" value="1"/>
</dbReference>
<keyword evidence="2" id="KW-1185">Reference proteome</keyword>
<proteinExistence type="predicted"/>
<name>A0A024QG54_9BACI</name>